<keyword evidence="3" id="KW-1185">Reference proteome</keyword>
<accession>A0A0L0G055</accession>
<dbReference type="RefSeq" id="XP_014156136.1">
    <property type="nucleotide sequence ID" value="XM_014300661.1"/>
</dbReference>
<feature type="region of interest" description="Disordered" evidence="1">
    <location>
        <begin position="54"/>
        <end position="106"/>
    </location>
</feature>
<evidence type="ECO:0000256" key="1">
    <source>
        <dbReference type="SAM" id="MobiDB-lite"/>
    </source>
</evidence>
<evidence type="ECO:0000313" key="2">
    <source>
        <dbReference type="EMBL" id="KNC82234.1"/>
    </source>
</evidence>
<feature type="compositionally biased region" description="Basic and acidic residues" evidence="1">
    <location>
        <begin position="54"/>
        <end position="65"/>
    </location>
</feature>
<sequence length="241" mass="26801">MINGNLNVGLVAMHNVAHDAVSYKHKTSRYSSGVEPHSDYCMDLNNMHFSEGKHKENKKFVSPDRKNKRSSSLPKSFSRLRIGASNTLGRPQHKSTTKHKSEPMYNPVQWISPSEVSLSSLAELQRSIHTTNNLKGTKSDIRKVQGVVSYSCDAYGVWDPASNISLEEVDECNEVCRDDDGCVCNCDYGESGGACDHILDLQDALISVAASMNFFDQRFRGSNSARSLNSRATDCLQLYRT</sequence>
<dbReference type="AlphaFoldDB" id="A0A0L0G055"/>
<reference evidence="2 3" key="1">
    <citation type="submission" date="2011-02" db="EMBL/GenBank/DDBJ databases">
        <title>The Genome Sequence of Sphaeroforma arctica JP610.</title>
        <authorList>
            <consortium name="The Broad Institute Genome Sequencing Platform"/>
            <person name="Russ C."/>
            <person name="Cuomo C."/>
            <person name="Young S.K."/>
            <person name="Zeng Q."/>
            <person name="Gargeya S."/>
            <person name="Alvarado L."/>
            <person name="Berlin A."/>
            <person name="Chapman S.B."/>
            <person name="Chen Z."/>
            <person name="Freedman E."/>
            <person name="Gellesch M."/>
            <person name="Goldberg J."/>
            <person name="Griggs A."/>
            <person name="Gujja S."/>
            <person name="Heilman E."/>
            <person name="Heiman D."/>
            <person name="Howarth C."/>
            <person name="Mehta T."/>
            <person name="Neiman D."/>
            <person name="Pearson M."/>
            <person name="Roberts A."/>
            <person name="Saif S."/>
            <person name="Shea T."/>
            <person name="Shenoy N."/>
            <person name="Sisk P."/>
            <person name="Stolte C."/>
            <person name="Sykes S."/>
            <person name="White J."/>
            <person name="Yandava C."/>
            <person name="Burger G."/>
            <person name="Gray M.W."/>
            <person name="Holland P.W.H."/>
            <person name="King N."/>
            <person name="Lang F.B.F."/>
            <person name="Roger A.J."/>
            <person name="Ruiz-Trillo I."/>
            <person name="Haas B."/>
            <person name="Nusbaum C."/>
            <person name="Birren B."/>
        </authorList>
    </citation>
    <scope>NUCLEOTIDE SEQUENCE [LARGE SCALE GENOMIC DNA]</scope>
    <source>
        <strain evidence="2 3">JP610</strain>
    </source>
</reference>
<proteinExistence type="predicted"/>
<evidence type="ECO:0000313" key="3">
    <source>
        <dbReference type="Proteomes" id="UP000054560"/>
    </source>
</evidence>
<protein>
    <submittedName>
        <fullName evidence="2">Uncharacterized protein</fullName>
    </submittedName>
</protein>
<gene>
    <name evidence="2" type="ORF">SARC_05476</name>
</gene>
<name>A0A0L0G055_9EUKA</name>
<dbReference type="Proteomes" id="UP000054560">
    <property type="component" value="Unassembled WGS sequence"/>
</dbReference>
<organism evidence="2 3">
    <name type="scientific">Sphaeroforma arctica JP610</name>
    <dbReference type="NCBI Taxonomy" id="667725"/>
    <lineage>
        <taxon>Eukaryota</taxon>
        <taxon>Ichthyosporea</taxon>
        <taxon>Ichthyophonida</taxon>
        <taxon>Sphaeroforma</taxon>
    </lineage>
</organism>
<dbReference type="EMBL" id="KQ241947">
    <property type="protein sequence ID" value="KNC82234.1"/>
    <property type="molecule type" value="Genomic_DNA"/>
</dbReference>
<dbReference type="GeneID" id="25905980"/>